<evidence type="ECO:0000313" key="1">
    <source>
        <dbReference type="EMBL" id="KAL3800897.1"/>
    </source>
</evidence>
<comment type="caution">
    <text evidence="1">The sequence shown here is derived from an EMBL/GenBank/DDBJ whole genome shotgun (WGS) entry which is preliminary data.</text>
</comment>
<dbReference type="AlphaFoldDB" id="A0ABD3QL23"/>
<dbReference type="EMBL" id="JALLAZ020000207">
    <property type="protein sequence ID" value="KAL3800897.1"/>
    <property type="molecule type" value="Genomic_DNA"/>
</dbReference>
<organism evidence="1 2">
    <name type="scientific">Stephanodiscus triporus</name>
    <dbReference type="NCBI Taxonomy" id="2934178"/>
    <lineage>
        <taxon>Eukaryota</taxon>
        <taxon>Sar</taxon>
        <taxon>Stramenopiles</taxon>
        <taxon>Ochrophyta</taxon>
        <taxon>Bacillariophyta</taxon>
        <taxon>Coscinodiscophyceae</taxon>
        <taxon>Thalassiosirophycidae</taxon>
        <taxon>Stephanodiscales</taxon>
        <taxon>Stephanodiscaceae</taxon>
        <taxon>Stephanodiscus</taxon>
    </lineage>
</organism>
<accession>A0ABD3QL23</accession>
<dbReference type="Proteomes" id="UP001530315">
    <property type="component" value="Unassembled WGS sequence"/>
</dbReference>
<name>A0ABD3QL23_9STRA</name>
<dbReference type="PANTHER" id="PTHR43642:SF1">
    <property type="entry name" value="HYBRID SIGNAL TRANSDUCTION HISTIDINE KINASE G"/>
    <property type="match status" value="1"/>
</dbReference>
<dbReference type="PANTHER" id="PTHR43642">
    <property type="entry name" value="HYBRID SIGNAL TRANSDUCTION HISTIDINE KINASE G"/>
    <property type="match status" value="1"/>
</dbReference>
<reference evidence="1 2" key="1">
    <citation type="submission" date="2024-10" db="EMBL/GenBank/DDBJ databases">
        <title>Updated reference genomes for cyclostephanoid diatoms.</title>
        <authorList>
            <person name="Roberts W.R."/>
            <person name="Alverson A.J."/>
        </authorList>
    </citation>
    <scope>NUCLEOTIDE SEQUENCE [LARGE SCALE GENOMIC DNA]</scope>
    <source>
        <strain evidence="1 2">AJA276-08</strain>
    </source>
</reference>
<proteinExistence type="predicted"/>
<gene>
    <name evidence="1" type="ORF">ACHAW5_002048</name>
</gene>
<keyword evidence="2" id="KW-1185">Reference proteome</keyword>
<protein>
    <submittedName>
        <fullName evidence="1">Uncharacterized protein</fullName>
    </submittedName>
</protein>
<dbReference type="InterPro" id="IPR053159">
    <property type="entry name" value="Hybrid_Histidine_Kinase"/>
</dbReference>
<sequence length="237" mass="26697">MTDPSKIMAMKFLLKYAISLMMSPQTTRPVAVPIVTLKMIQFSIDHGMSPVSPIGFTYFGHHVATLGYVDEGCRYINIARKFLDKIGSKEFAGEVITTGAQLLHFVSPVQVTLEFYAEGYSVAMAGGDMHGAMANSGYHVLISFWCGTKLFMCREHYFRTRRLMEQHGHINFLAHAIQFEKNIQMLMGIKDGQDETSMSNAMTAKVDENLQNANQNETISFISRRCIYSSCFENMTI</sequence>
<evidence type="ECO:0000313" key="2">
    <source>
        <dbReference type="Proteomes" id="UP001530315"/>
    </source>
</evidence>